<dbReference type="RefSeq" id="WP_250424467.1">
    <property type="nucleotide sequence ID" value="NZ_JAJKBJ010000043.1"/>
</dbReference>
<accession>A0A9X2D4B9</accession>
<evidence type="ECO:0000313" key="1">
    <source>
        <dbReference type="EMBL" id="MCL9685815.1"/>
    </source>
</evidence>
<dbReference type="Proteomes" id="UP001139721">
    <property type="component" value="Unassembled WGS sequence"/>
</dbReference>
<name>A0A9X2D4B9_9GAMM</name>
<keyword evidence="2" id="KW-1185">Reference proteome</keyword>
<organism evidence="1 2">
    <name type="scientific">Legionella maioricensis</name>
    <dbReference type="NCBI Taxonomy" id="2896528"/>
    <lineage>
        <taxon>Bacteria</taxon>
        <taxon>Pseudomonadati</taxon>
        <taxon>Pseudomonadota</taxon>
        <taxon>Gammaproteobacteria</taxon>
        <taxon>Legionellales</taxon>
        <taxon>Legionellaceae</taxon>
        <taxon>Legionella</taxon>
    </lineage>
</organism>
<dbReference type="EMBL" id="JAJKBJ010000043">
    <property type="protein sequence ID" value="MCL9685815.1"/>
    <property type="molecule type" value="Genomic_DNA"/>
</dbReference>
<dbReference type="AlphaFoldDB" id="A0A9X2D4B9"/>
<proteinExistence type="predicted"/>
<protein>
    <submittedName>
        <fullName evidence="1">Uncharacterized protein</fullName>
    </submittedName>
</protein>
<gene>
    <name evidence="1" type="ORF">LOX96_17080</name>
</gene>
<comment type="caution">
    <text evidence="1">The sequence shown here is derived from an EMBL/GenBank/DDBJ whole genome shotgun (WGS) entry which is preliminary data.</text>
</comment>
<evidence type="ECO:0000313" key="2">
    <source>
        <dbReference type="Proteomes" id="UP001139721"/>
    </source>
</evidence>
<reference evidence="1" key="1">
    <citation type="submission" date="2021-11" db="EMBL/GenBank/DDBJ databases">
        <title>Legionella maioricencis sp. nov., a new species isolated from hot water samples in Mallorca.</title>
        <authorList>
            <person name="Crespi S."/>
            <person name="Drasar V."/>
            <person name="Salva-Serra F."/>
            <person name="Jaen-Luchoro D."/>
            <person name="Pineiro-Iglesias B."/>
            <person name="Aliaga F."/>
            <person name="Fernandez-Juarez V."/>
            <person name="Coll G."/>
            <person name="Moore E.R.B."/>
            <person name="Bennasar-Figueras A."/>
        </authorList>
    </citation>
    <scope>NUCLEOTIDE SEQUENCE</scope>
    <source>
        <strain evidence="1">HCPI-6</strain>
    </source>
</reference>
<sequence length="244" mass="28341">MMLNLELLAVREIGVNGMSVCLKPKVPVVITPGLVNEIRQLQNSLAEKYLSNALSEYFYVVWFLEDRRGMSFHGLDFNFIVQCIKNNQNTKLENYIDGIFNLIFLNRVGLGFPIINCSIVNRALFGLSKELFLLNKICFIRNTCSPGIQKVKLFNEQTPSLLQKEIYETNHYFYFDALRIDKMRSIMEEIDYDIPTAEEIEQIKKQFEALKYETLQGIYEIATRNIKILERMAKNDLKLCSQPA</sequence>